<dbReference type="RefSeq" id="XP_007826950.1">
    <property type="nucleotide sequence ID" value="XM_007828759.1"/>
</dbReference>
<dbReference type="AlphaFoldDB" id="W3XK24"/>
<dbReference type="HOGENOM" id="CLU_894603_0_0_1"/>
<accession>W3XK24</accession>
<dbReference type="Proteomes" id="UP000030651">
    <property type="component" value="Unassembled WGS sequence"/>
</dbReference>
<evidence type="ECO:0000256" key="1">
    <source>
        <dbReference type="SAM" id="MobiDB-lite"/>
    </source>
</evidence>
<protein>
    <submittedName>
        <fullName evidence="2">Uncharacterized protein</fullName>
    </submittedName>
</protein>
<dbReference type="OrthoDB" id="8922241at2759"/>
<reference evidence="3" key="1">
    <citation type="journal article" date="2015" name="BMC Genomics">
        <title>Genomic and transcriptomic analysis of the endophytic fungus Pestalotiopsis fici reveals its lifestyle and high potential for synthesis of natural products.</title>
        <authorList>
            <person name="Wang X."/>
            <person name="Zhang X."/>
            <person name="Liu L."/>
            <person name="Xiang M."/>
            <person name="Wang W."/>
            <person name="Sun X."/>
            <person name="Che Y."/>
            <person name="Guo L."/>
            <person name="Liu G."/>
            <person name="Guo L."/>
            <person name="Wang C."/>
            <person name="Yin W.B."/>
            <person name="Stadler M."/>
            <person name="Zhang X."/>
            <person name="Liu X."/>
        </authorList>
    </citation>
    <scope>NUCLEOTIDE SEQUENCE [LARGE SCALE GENOMIC DNA]</scope>
    <source>
        <strain evidence="3">W106-1 / CGMCC3.15140</strain>
    </source>
</reference>
<sequence length="311" mass="34453">MSSLNIPRRQSEGPSDADDPRPADSSPWLYDNNFEPEDDRSQSDSYLHMPITLDASTYQSLPAVDNNCNEFLASQNESVCDSTGPFAMNSTSLSPIFYDHGSTVDYSLSGVDAAEPTFGGSDITLGDWSSIALQNTAAPDLDLSMSAYENRHLESLAIFAFDNNPFPGIETDHESAAAPEAALLANEALHPTTPTTLPRQFQCTRSNTKNQSAGETCRSSFHQQRDYDRHLRTVHAEKDDPKYRCRCTASTARKDNYMRHIQKCAKELREPFYHCKCGDECRDKSAHLRHVKACAKCNGKRGRPSGTRGTA</sequence>
<evidence type="ECO:0000313" key="3">
    <source>
        <dbReference type="Proteomes" id="UP000030651"/>
    </source>
</evidence>
<dbReference type="InParanoid" id="W3XK24"/>
<dbReference type="GeneID" id="19265191"/>
<organism evidence="2 3">
    <name type="scientific">Pestalotiopsis fici (strain W106-1 / CGMCC3.15140)</name>
    <dbReference type="NCBI Taxonomy" id="1229662"/>
    <lineage>
        <taxon>Eukaryota</taxon>
        <taxon>Fungi</taxon>
        <taxon>Dikarya</taxon>
        <taxon>Ascomycota</taxon>
        <taxon>Pezizomycotina</taxon>
        <taxon>Sordariomycetes</taxon>
        <taxon>Xylariomycetidae</taxon>
        <taxon>Amphisphaeriales</taxon>
        <taxon>Sporocadaceae</taxon>
        <taxon>Pestalotiopsis</taxon>
    </lineage>
</organism>
<proteinExistence type="predicted"/>
<feature type="region of interest" description="Disordered" evidence="1">
    <location>
        <begin position="1"/>
        <end position="44"/>
    </location>
</feature>
<keyword evidence="3" id="KW-1185">Reference proteome</keyword>
<name>W3XK24_PESFW</name>
<gene>
    <name evidence="2" type="ORF">PFICI_00178</name>
</gene>
<dbReference type="KEGG" id="pfy:PFICI_00178"/>
<dbReference type="eggNOG" id="ENOG502T4YR">
    <property type="taxonomic scope" value="Eukaryota"/>
</dbReference>
<evidence type="ECO:0000313" key="2">
    <source>
        <dbReference type="EMBL" id="ETS86350.1"/>
    </source>
</evidence>
<dbReference type="EMBL" id="KI912109">
    <property type="protein sequence ID" value="ETS86350.1"/>
    <property type="molecule type" value="Genomic_DNA"/>
</dbReference>